<name>A0A6G4WFU0_9HYPH</name>
<dbReference type="EMBL" id="JAAKZF010000034">
    <property type="protein sequence ID" value="NGO53621.1"/>
    <property type="molecule type" value="Genomic_DNA"/>
</dbReference>
<dbReference type="Proteomes" id="UP001642900">
    <property type="component" value="Unassembled WGS sequence"/>
</dbReference>
<protein>
    <submittedName>
        <fullName evidence="2">Uncharacterized protein</fullName>
    </submittedName>
</protein>
<evidence type="ECO:0000256" key="1">
    <source>
        <dbReference type="SAM" id="MobiDB-lite"/>
    </source>
</evidence>
<evidence type="ECO:0000313" key="2">
    <source>
        <dbReference type="EMBL" id="NGO53621.1"/>
    </source>
</evidence>
<gene>
    <name evidence="2" type="ORF">G6N73_21055</name>
</gene>
<dbReference type="RefSeq" id="WP_165031159.1">
    <property type="nucleotide sequence ID" value="NZ_JAAKZF010000034.1"/>
</dbReference>
<keyword evidence="3" id="KW-1185">Reference proteome</keyword>
<accession>A0A6G4WFU0</accession>
<dbReference type="AlphaFoldDB" id="A0A6G4WFU0"/>
<sequence length="59" mass="6987">MKLAMRLTLDGLVRGLRWKAHTLAEDAEQRYRPQVRTPIAKERARATRRMRQSDDRPGR</sequence>
<evidence type="ECO:0000313" key="3">
    <source>
        <dbReference type="Proteomes" id="UP001642900"/>
    </source>
</evidence>
<feature type="region of interest" description="Disordered" evidence="1">
    <location>
        <begin position="29"/>
        <end position="59"/>
    </location>
</feature>
<reference evidence="2 3" key="1">
    <citation type="submission" date="2020-02" db="EMBL/GenBank/DDBJ databases">
        <title>Genome sequence of strain CCNWXJ40-4.</title>
        <authorList>
            <person name="Gao J."/>
            <person name="Sun J."/>
        </authorList>
    </citation>
    <scope>NUCLEOTIDE SEQUENCE [LARGE SCALE GENOMIC DNA]</scope>
    <source>
        <strain evidence="2 3">CCNWXJ 40-4</strain>
    </source>
</reference>
<proteinExistence type="predicted"/>
<organism evidence="2 3">
    <name type="scientific">Allomesorhizobium camelthorni</name>
    <dbReference type="NCBI Taxonomy" id="475069"/>
    <lineage>
        <taxon>Bacteria</taxon>
        <taxon>Pseudomonadati</taxon>
        <taxon>Pseudomonadota</taxon>
        <taxon>Alphaproteobacteria</taxon>
        <taxon>Hyphomicrobiales</taxon>
        <taxon>Phyllobacteriaceae</taxon>
        <taxon>Allomesorhizobium</taxon>
    </lineage>
</organism>
<comment type="caution">
    <text evidence="2">The sequence shown here is derived from an EMBL/GenBank/DDBJ whole genome shotgun (WGS) entry which is preliminary data.</text>
</comment>
<feature type="compositionally biased region" description="Basic and acidic residues" evidence="1">
    <location>
        <begin position="39"/>
        <end position="59"/>
    </location>
</feature>